<dbReference type="Pfam" id="PF00730">
    <property type="entry name" value="HhH-GPD"/>
    <property type="match status" value="1"/>
</dbReference>
<evidence type="ECO:0000256" key="2">
    <source>
        <dbReference type="ARBA" id="ARBA00012000"/>
    </source>
</evidence>
<keyword evidence="3" id="KW-0227">DNA damage</keyword>
<keyword evidence="7" id="KW-1185">Reference proteome</keyword>
<evidence type="ECO:0000256" key="1">
    <source>
        <dbReference type="ARBA" id="ARBA00000086"/>
    </source>
</evidence>
<accession>A0ABW6KBC6</accession>
<dbReference type="SUPFAM" id="SSF48150">
    <property type="entry name" value="DNA-glycosylase"/>
    <property type="match status" value="1"/>
</dbReference>
<dbReference type="InterPro" id="IPR003265">
    <property type="entry name" value="HhH-GPD_domain"/>
</dbReference>
<dbReference type="Proteomes" id="UP001601059">
    <property type="component" value="Unassembled WGS sequence"/>
</dbReference>
<reference evidence="6 7" key="1">
    <citation type="submission" date="2024-08" db="EMBL/GenBank/DDBJ databases">
        <title>Two novel Cytobacillus novel species.</title>
        <authorList>
            <person name="Liu G."/>
        </authorList>
    </citation>
    <scope>NUCLEOTIDE SEQUENCE [LARGE SCALE GENOMIC DNA]</scope>
    <source>
        <strain evidence="6 7">FJAT-54145</strain>
    </source>
</reference>
<dbReference type="EMBL" id="JBIACK010000005">
    <property type="protein sequence ID" value="MFE8701545.1"/>
    <property type="molecule type" value="Genomic_DNA"/>
</dbReference>
<dbReference type="EC" id="3.2.2.21" evidence="2"/>
<evidence type="ECO:0000313" key="7">
    <source>
        <dbReference type="Proteomes" id="UP001601059"/>
    </source>
</evidence>
<feature type="domain" description="HhH-GPD" evidence="5">
    <location>
        <begin position="128"/>
        <end position="288"/>
    </location>
</feature>
<keyword evidence="4" id="KW-0234">DNA repair</keyword>
<dbReference type="Gene3D" id="1.10.1670.40">
    <property type="match status" value="1"/>
</dbReference>
<evidence type="ECO:0000256" key="3">
    <source>
        <dbReference type="ARBA" id="ARBA00022763"/>
    </source>
</evidence>
<dbReference type="InterPro" id="IPR051912">
    <property type="entry name" value="Alkylbase_DNA_Glycosylase/TA"/>
</dbReference>
<dbReference type="PANTHER" id="PTHR43003">
    <property type="entry name" value="DNA-3-METHYLADENINE GLYCOSYLASE"/>
    <property type="match status" value="1"/>
</dbReference>
<dbReference type="RefSeq" id="WP_389361525.1">
    <property type="nucleotide sequence ID" value="NZ_JBIACK010000005.1"/>
</dbReference>
<evidence type="ECO:0000313" key="6">
    <source>
        <dbReference type="EMBL" id="MFE8701545.1"/>
    </source>
</evidence>
<comment type="caution">
    <text evidence="6">The sequence shown here is derived from an EMBL/GenBank/DDBJ whole genome shotgun (WGS) entry which is preliminary data.</text>
</comment>
<evidence type="ECO:0000259" key="5">
    <source>
        <dbReference type="SMART" id="SM00478"/>
    </source>
</evidence>
<dbReference type="Gene3D" id="1.10.340.30">
    <property type="entry name" value="Hypothetical protein, domain 2"/>
    <property type="match status" value="1"/>
</dbReference>
<sequence>MDLETIKITGPYNFDGVLDRISRDPLNVLNLEERSIKIPIMIEGTPIVAKVTAIGTTNEPAFTVSGIDGDHKEQALNRVTHLLQWDTPLTEVNNFFNNTDLKEIFEQHKGTPLILDFSPYRALLKAIVHQQLNLSFAYTLTKRFVTTYGFEVDGVYFYPSPEKVASLQVEELRELQFSNRKAEYMIGIAKAIVEGTLDLDSLHNKSDDDIMEELIKLKGVGPWTIQCLLMFGLGRPNLFPFADIGLQNALKKLYNMDRKPTKEEMEEYIKDWEPYLSYASLYLWRSIE</sequence>
<dbReference type="InterPro" id="IPR011257">
    <property type="entry name" value="DNA_glycosylase"/>
</dbReference>
<evidence type="ECO:0000256" key="4">
    <source>
        <dbReference type="ARBA" id="ARBA00023204"/>
    </source>
</evidence>
<comment type="catalytic activity">
    <reaction evidence="1">
        <text>Hydrolysis of alkylated DNA, releasing 3-methyladenine, 3-methylguanine, 7-methylguanine and 7-methyladenine.</text>
        <dbReference type="EC" id="3.2.2.21"/>
    </reaction>
</comment>
<dbReference type="CDD" id="cd00056">
    <property type="entry name" value="ENDO3c"/>
    <property type="match status" value="1"/>
</dbReference>
<dbReference type="PANTHER" id="PTHR43003:SF5">
    <property type="entry name" value="DNA-3-METHYLADENINE GLYCOSYLASE"/>
    <property type="match status" value="1"/>
</dbReference>
<gene>
    <name evidence="6" type="ORF">ACFYKX_13150</name>
</gene>
<proteinExistence type="predicted"/>
<organism evidence="6 7">
    <name type="scientific">Cytobacillus spartinae</name>
    <dbReference type="NCBI Taxonomy" id="3299023"/>
    <lineage>
        <taxon>Bacteria</taxon>
        <taxon>Bacillati</taxon>
        <taxon>Bacillota</taxon>
        <taxon>Bacilli</taxon>
        <taxon>Bacillales</taxon>
        <taxon>Bacillaceae</taxon>
        <taxon>Cytobacillus</taxon>
    </lineage>
</organism>
<dbReference type="SMART" id="SM00478">
    <property type="entry name" value="ENDO3c"/>
    <property type="match status" value="1"/>
</dbReference>
<name>A0ABW6KBC6_9BACI</name>
<protein>
    <recommendedName>
        <fullName evidence="2">DNA-3-methyladenine glycosylase II</fullName>
        <ecNumber evidence="2">3.2.2.21</ecNumber>
    </recommendedName>
</protein>